<dbReference type="Pfam" id="PF06796">
    <property type="entry name" value="NapE"/>
    <property type="match status" value="1"/>
</dbReference>
<dbReference type="RefSeq" id="WP_380736165.1">
    <property type="nucleotide sequence ID" value="NZ_JBHSCX010000015.1"/>
</dbReference>
<name>A0ABV8V5I5_9GAMM</name>
<proteinExistence type="predicted"/>
<evidence type="ECO:0000313" key="3">
    <source>
        <dbReference type="Proteomes" id="UP001595840"/>
    </source>
</evidence>
<sequence length="104" mass="11326">MRASPPKLVITTATLTPASPTYFSRKEKIVFSTILVPTQSPTVERIPMPKANNLGDHAPVSRREERYAFFALAFCAAPIATVLIVGSYGFAVWISQILSGPPSY</sequence>
<evidence type="ECO:0000313" key="2">
    <source>
        <dbReference type="EMBL" id="MFC4363136.1"/>
    </source>
</evidence>
<evidence type="ECO:0000256" key="1">
    <source>
        <dbReference type="SAM" id="Phobius"/>
    </source>
</evidence>
<feature type="transmembrane region" description="Helical" evidence="1">
    <location>
        <begin position="67"/>
        <end position="94"/>
    </location>
</feature>
<dbReference type="InterPro" id="IPR010649">
    <property type="entry name" value="NapE_TorE"/>
</dbReference>
<keyword evidence="1" id="KW-1133">Transmembrane helix</keyword>
<keyword evidence="3" id="KW-1185">Reference proteome</keyword>
<reference evidence="3" key="1">
    <citation type="journal article" date="2019" name="Int. J. Syst. Evol. Microbiol.">
        <title>The Global Catalogue of Microorganisms (GCM) 10K type strain sequencing project: providing services to taxonomists for standard genome sequencing and annotation.</title>
        <authorList>
            <consortium name="The Broad Institute Genomics Platform"/>
            <consortium name="The Broad Institute Genome Sequencing Center for Infectious Disease"/>
            <person name="Wu L."/>
            <person name="Ma J."/>
        </authorList>
    </citation>
    <scope>NUCLEOTIDE SEQUENCE [LARGE SCALE GENOMIC DNA]</scope>
    <source>
        <strain evidence="3">CECT 8570</strain>
    </source>
</reference>
<accession>A0ABV8V5I5</accession>
<protein>
    <submittedName>
        <fullName evidence="2">Periplasmic nitrate reductase, NapE protein</fullName>
    </submittedName>
</protein>
<gene>
    <name evidence="2" type="ORF">ACFOX3_12535</name>
</gene>
<comment type="caution">
    <text evidence="2">The sequence shown here is derived from an EMBL/GenBank/DDBJ whole genome shotgun (WGS) entry which is preliminary data.</text>
</comment>
<dbReference type="EMBL" id="JBHSCX010000015">
    <property type="protein sequence ID" value="MFC4363136.1"/>
    <property type="molecule type" value="Genomic_DNA"/>
</dbReference>
<keyword evidence="1" id="KW-0472">Membrane</keyword>
<keyword evidence="1" id="KW-0812">Transmembrane</keyword>
<dbReference type="Proteomes" id="UP001595840">
    <property type="component" value="Unassembled WGS sequence"/>
</dbReference>
<organism evidence="2 3">
    <name type="scientific">Simiduia curdlanivorans</name>
    <dbReference type="NCBI Taxonomy" id="1492769"/>
    <lineage>
        <taxon>Bacteria</taxon>
        <taxon>Pseudomonadati</taxon>
        <taxon>Pseudomonadota</taxon>
        <taxon>Gammaproteobacteria</taxon>
        <taxon>Cellvibrionales</taxon>
        <taxon>Cellvibrionaceae</taxon>
        <taxon>Simiduia</taxon>
    </lineage>
</organism>